<gene>
    <name evidence="3" type="ORF">GPECTOR_14g231</name>
</gene>
<feature type="compositionally biased region" description="Low complexity" evidence="1">
    <location>
        <begin position="192"/>
        <end position="214"/>
    </location>
</feature>
<dbReference type="EMBL" id="LSYV01000015">
    <property type="protein sequence ID" value="KXZ50990.1"/>
    <property type="molecule type" value="Genomic_DNA"/>
</dbReference>
<proteinExistence type="predicted"/>
<feature type="region of interest" description="Disordered" evidence="1">
    <location>
        <begin position="192"/>
        <end position="224"/>
    </location>
</feature>
<evidence type="ECO:0000313" key="3">
    <source>
        <dbReference type="EMBL" id="KXZ50990.1"/>
    </source>
</evidence>
<accession>A0A150GNU2</accession>
<sequence length="238" mass="24465">MVLTAHLKPITAPSRRTDERPLPCWSFGPDGKPVKEQSGGPQLQATLAAPDQLPSTSSDFYRDWRRYPTPDDRYRYLVRCGPDTLRAIFRVEVSAEALREILAVLEACWLGHGGAAEEAEGGAGAALREAAFVVRVLEALSAAGRFTLTVRLLGSGSKPVLERLFGGLEAAAAATAAEAEAEGGSGDAALAAQAADGGAVSPPAGDAGPSGAAPEGRAGGSGMCGPEQLAALRRVFGV</sequence>
<dbReference type="OrthoDB" id="447931at2759"/>
<dbReference type="GO" id="GO:0007368">
    <property type="term" value="P:determination of left/right symmetry"/>
    <property type="evidence" value="ECO:0007669"/>
    <property type="project" value="TreeGrafter"/>
</dbReference>
<dbReference type="AlphaFoldDB" id="A0A150GNU2"/>
<keyword evidence="4" id="KW-1185">Reference proteome</keyword>
<dbReference type="GO" id="GO:0036159">
    <property type="term" value="P:inner dynein arm assembly"/>
    <property type="evidence" value="ECO:0007669"/>
    <property type="project" value="TreeGrafter"/>
</dbReference>
<dbReference type="Proteomes" id="UP000075714">
    <property type="component" value="Unassembled WGS sequence"/>
</dbReference>
<reference evidence="4" key="1">
    <citation type="journal article" date="2016" name="Nat. Commun.">
        <title>The Gonium pectorale genome demonstrates co-option of cell cycle regulation during the evolution of multicellularity.</title>
        <authorList>
            <person name="Hanschen E.R."/>
            <person name="Marriage T.N."/>
            <person name="Ferris P.J."/>
            <person name="Hamaji T."/>
            <person name="Toyoda A."/>
            <person name="Fujiyama A."/>
            <person name="Neme R."/>
            <person name="Noguchi H."/>
            <person name="Minakuchi Y."/>
            <person name="Suzuki M."/>
            <person name="Kawai-Toyooka H."/>
            <person name="Smith D.R."/>
            <person name="Sparks H."/>
            <person name="Anderson J."/>
            <person name="Bakaric R."/>
            <person name="Luria V."/>
            <person name="Karger A."/>
            <person name="Kirschner M.W."/>
            <person name="Durand P.M."/>
            <person name="Michod R.E."/>
            <person name="Nozaki H."/>
            <person name="Olson B.J."/>
        </authorList>
    </citation>
    <scope>NUCLEOTIDE SEQUENCE [LARGE SCALE GENOMIC DNA]</scope>
    <source>
        <strain evidence="4">NIES-2863</strain>
    </source>
</reference>
<dbReference type="InterPro" id="IPR025986">
    <property type="entry name" value="RPAP3-like_C"/>
</dbReference>
<organism evidence="3 4">
    <name type="scientific">Gonium pectorale</name>
    <name type="common">Green alga</name>
    <dbReference type="NCBI Taxonomy" id="33097"/>
    <lineage>
        <taxon>Eukaryota</taxon>
        <taxon>Viridiplantae</taxon>
        <taxon>Chlorophyta</taxon>
        <taxon>core chlorophytes</taxon>
        <taxon>Chlorophyceae</taxon>
        <taxon>CS clade</taxon>
        <taxon>Chlamydomonadales</taxon>
        <taxon>Volvocaceae</taxon>
        <taxon>Gonium</taxon>
    </lineage>
</organism>
<evidence type="ECO:0000313" key="4">
    <source>
        <dbReference type="Proteomes" id="UP000075714"/>
    </source>
</evidence>
<feature type="region of interest" description="Disordered" evidence="1">
    <location>
        <begin position="1"/>
        <end position="40"/>
    </location>
</feature>
<feature type="domain" description="RNA-polymerase II-associated protein 3-like C-terminal" evidence="2">
    <location>
        <begin position="54"/>
        <end position="157"/>
    </location>
</feature>
<dbReference type="STRING" id="33097.A0A150GNU2"/>
<dbReference type="GO" id="GO:0003351">
    <property type="term" value="P:epithelial cilium movement involved in extracellular fluid movement"/>
    <property type="evidence" value="ECO:0007669"/>
    <property type="project" value="TreeGrafter"/>
</dbReference>
<dbReference type="Pfam" id="PF13877">
    <property type="entry name" value="RPAP3_C"/>
    <property type="match status" value="1"/>
</dbReference>
<dbReference type="PANTHER" id="PTHR28572">
    <property type="entry name" value="COILED-COIL DOMAIN-CONTAINING PROTEIN 103"/>
    <property type="match status" value="1"/>
</dbReference>
<dbReference type="GO" id="GO:0005576">
    <property type="term" value="C:extracellular region"/>
    <property type="evidence" value="ECO:0007669"/>
    <property type="project" value="GOC"/>
</dbReference>
<evidence type="ECO:0000259" key="2">
    <source>
        <dbReference type="Pfam" id="PF13877"/>
    </source>
</evidence>
<dbReference type="InterPro" id="IPR042422">
    <property type="entry name" value="CC103"/>
</dbReference>
<protein>
    <submittedName>
        <fullName evidence="3">PR46b</fullName>
    </submittedName>
</protein>
<evidence type="ECO:0000256" key="1">
    <source>
        <dbReference type="SAM" id="MobiDB-lite"/>
    </source>
</evidence>
<dbReference type="PANTHER" id="PTHR28572:SF1">
    <property type="entry name" value="COILED-COIL DOMAIN-CONTAINING PROTEIN 103"/>
    <property type="match status" value="1"/>
</dbReference>
<name>A0A150GNU2_GONPE</name>
<dbReference type="GO" id="GO:0036157">
    <property type="term" value="C:outer dynein arm"/>
    <property type="evidence" value="ECO:0007669"/>
    <property type="project" value="InterPro"/>
</dbReference>
<comment type="caution">
    <text evidence="3">The sequence shown here is derived from an EMBL/GenBank/DDBJ whole genome shotgun (WGS) entry which is preliminary data.</text>
</comment>